<dbReference type="PANTHER" id="PTHR12001:SF69">
    <property type="entry name" value="ALL TRANS-POLYPRENYL-DIPHOSPHATE SYNTHASE PDSS1"/>
    <property type="match status" value="1"/>
</dbReference>
<evidence type="ECO:0000313" key="7">
    <source>
        <dbReference type="EMBL" id="GLH72201.1"/>
    </source>
</evidence>
<dbReference type="EMBL" id="BSDE01000001">
    <property type="protein sequence ID" value="GLH72201.1"/>
    <property type="molecule type" value="Genomic_DNA"/>
</dbReference>
<reference evidence="7 8" key="1">
    <citation type="journal article" date="2023" name="Antonie Van Leeuwenhoek">
        <title>Mesoterricola silvestris gen. nov., sp. nov., Mesoterricola sediminis sp. nov., Geothrix oryzae sp. nov., Geothrix edaphica sp. nov., Geothrix rubra sp. nov., and Geothrix limicola sp. nov., six novel members of Acidobacteriota isolated from soils.</title>
        <authorList>
            <person name="Itoh H."/>
            <person name="Sugisawa Y."/>
            <person name="Mise K."/>
            <person name="Xu Z."/>
            <person name="Kuniyasu M."/>
            <person name="Ushijima N."/>
            <person name="Kawano K."/>
            <person name="Kobayashi E."/>
            <person name="Shiratori Y."/>
            <person name="Masuda Y."/>
            <person name="Senoo K."/>
        </authorList>
    </citation>
    <scope>NUCLEOTIDE SEQUENCE [LARGE SCALE GENOMIC DNA]</scope>
    <source>
        <strain evidence="7 8">Red804</strain>
    </source>
</reference>
<dbReference type="SFLD" id="SFLDS00005">
    <property type="entry name" value="Isoprenoid_Synthase_Type_I"/>
    <property type="match status" value="1"/>
</dbReference>
<dbReference type="SUPFAM" id="SSF48576">
    <property type="entry name" value="Terpenoid synthases"/>
    <property type="match status" value="1"/>
</dbReference>
<keyword evidence="5" id="KW-0460">Magnesium</keyword>
<evidence type="ECO:0000256" key="1">
    <source>
        <dbReference type="ARBA" id="ARBA00001946"/>
    </source>
</evidence>
<dbReference type="InterPro" id="IPR000092">
    <property type="entry name" value="Polyprenyl_synt"/>
</dbReference>
<evidence type="ECO:0000313" key="8">
    <source>
        <dbReference type="Proteomes" id="UP001165069"/>
    </source>
</evidence>
<evidence type="ECO:0000256" key="4">
    <source>
        <dbReference type="ARBA" id="ARBA00022723"/>
    </source>
</evidence>
<evidence type="ECO:0000256" key="6">
    <source>
        <dbReference type="RuleBase" id="RU004466"/>
    </source>
</evidence>
<keyword evidence="3 6" id="KW-0808">Transferase</keyword>
<dbReference type="InterPro" id="IPR008949">
    <property type="entry name" value="Isoprenoid_synthase_dom_sf"/>
</dbReference>
<comment type="similarity">
    <text evidence="2 6">Belongs to the FPP/GGPP synthase family.</text>
</comment>
<dbReference type="PROSITE" id="PS00723">
    <property type="entry name" value="POLYPRENYL_SYNTHASE_1"/>
    <property type="match status" value="1"/>
</dbReference>
<evidence type="ECO:0000256" key="3">
    <source>
        <dbReference type="ARBA" id="ARBA00022679"/>
    </source>
</evidence>
<comment type="cofactor">
    <cofactor evidence="1">
        <name>Mg(2+)</name>
        <dbReference type="ChEBI" id="CHEBI:18420"/>
    </cofactor>
</comment>
<dbReference type="Pfam" id="PF00348">
    <property type="entry name" value="polyprenyl_synt"/>
    <property type="match status" value="1"/>
</dbReference>
<evidence type="ECO:0000256" key="2">
    <source>
        <dbReference type="ARBA" id="ARBA00006706"/>
    </source>
</evidence>
<sequence>MAEPVSRLDLARYFVPIAPKLAGVEAELQRILQSDVEVVQKLADHVRGGQGKRLRPALVMLSSRFCGLQNDDDVRFGAVFELIHTATLVHDDVIDHAQLRRGMPTLNRLWGNTLTVLFGDLLYLVAMGEAIACRSWRMMEILAEVTTRMTEGELIQNDVLFKLDTSRKDYFDIQERKTALLFSGCTETGAVLTGRGEADCRAMRGYGLEVGRAFQLIDDLLDYTATSAQLGKPAFSDLREGKLTLPMLTLLEKAPDEVRPLIRTIWDRGEEVPIPEGEEIKLRALIEKHDALAETRELALIASRNAVAHVAGMSGDAATGDLLQEIPEALLSRSM</sequence>
<comment type="caution">
    <text evidence="7">The sequence shown here is derived from an EMBL/GenBank/DDBJ whole genome shotgun (WGS) entry which is preliminary data.</text>
</comment>
<evidence type="ECO:0000256" key="5">
    <source>
        <dbReference type="ARBA" id="ARBA00022842"/>
    </source>
</evidence>
<dbReference type="Proteomes" id="UP001165069">
    <property type="component" value="Unassembled WGS sequence"/>
</dbReference>
<organism evidence="7 8">
    <name type="scientific">Geothrix limicola</name>
    <dbReference type="NCBI Taxonomy" id="2927978"/>
    <lineage>
        <taxon>Bacteria</taxon>
        <taxon>Pseudomonadati</taxon>
        <taxon>Acidobacteriota</taxon>
        <taxon>Holophagae</taxon>
        <taxon>Holophagales</taxon>
        <taxon>Holophagaceae</taxon>
        <taxon>Geothrix</taxon>
    </lineage>
</organism>
<keyword evidence="4" id="KW-0479">Metal-binding</keyword>
<dbReference type="InterPro" id="IPR033749">
    <property type="entry name" value="Polyprenyl_synt_CS"/>
</dbReference>
<dbReference type="CDD" id="cd00685">
    <property type="entry name" value="Trans_IPPS_HT"/>
    <property type="match status" value="1"/>
</dbReference>
<accession>A0ABQ5QCQ0</accession>
<gene>
    <name evidence="7" type="primary">ispB</name>
    <name evidence="7" type="ORF">GETHLI_07030</name>
</gene>
<name>A0ABQ5QCQ0_9BACT</name>
<dbReference type="PANTHER" id="PTHR12001">
    <property type="entry name" value="GERANYLGERANYL PYROPHOSPHATE SYNTHASE"/>
    <property type="match status" value="1"/>
</dbReference>
<dbReference type="PROSITE" id="PS00444">
    <property type="entry name" value="POLYPRENYL_SYNTHASE_2"/>
    <property type="match status" value="1"/>
</dbReference>
<dbReference type="Gene3D" id="1.10.600.10">
    <property type="entry name" value="Farnesyl Diphosphate Synthase"/>
    <property type="match status" value="1"/>
</dbReference>
<proteinExistence type="inferred from homology"/>
<dbReference type="RefSeq" id="WP_285570418.1">
    <property type="nucleotide sequence ID" value="NZ_BSDE01000001.1"/>
</dbReference>
<protein>
    <submittedName>
        <fullName evidence="7">Octaprenyl diphosphate synthase</fullName>
    </submittedName>
</protein>
<keyword evidence="8" id="KW-1185">Reference proteome</keyword>